<dbReference type="GO" id="GO:0005829">
    <property type="term" value="C:cytosol"/>
    <property type="evidence" value="ECO:0007669"/>
    <property type="project" value="TreeGrafter"/>
</dbReference>
<sequence>MFTYQSLVFKVHGASHDLLNARATVENTLRSIARQAGLHVVDSVTHLFSPQGISAALLLSESHVAMHTWPEEGGGYITLTTCKPVDEQNVERIEEAIRTAFHAMKVTRKTVDV</sequence>
<evidence type="ECO:0000256" key="4">
    <source>
        <dbReference type="ARBA" id="ARBA00022813"/>
    </source>
</evidence>
<dbReference type="Pfam" id="PF02675">
    <property type="entry name" value="AdoMet_dc"/>
    <property type="match status" value="1"/>
</dbReference>
<keyword evidence="12" id="KW-1185">Reference proteome</keyword>
<comment type="cofactor">
    <cofactor evidence="1">
        <name>pyruvate</name>
        <dbReference type="ChEBI" id="CHEBI:15361"/>
    </cofactor>
</comment>
<dbReference type="InterPro" id="IPR003826">
    <property type="entry name" value="AdoMetDC_fam_prok"/>
</dbReference>
<dbReference type="EMBL" id="LVZK01000001">
    <property type="protein sequence ID" value="OAP85764.1"/>
    <property type="molecule type" value="Genomic_DNA"/>
</dbReference>
<keyword evidence="7" id="KW-0865">Zymogen</keyword>
<protein>
    <recommendedName>
        <fullName evidence="13">S-adenosylmethionine decarboxylase</fullName>
    </recommendedName>
</protein>
<keyword evidence="3" id="KW-0210">Decarboxylase</keyword>
<dbReference type="RefSeq" id="WP_009198402.1">
    <property type="nucleotide sequence ID" value="NZ_LVZK01000001.1"/>
</dbReference>
<dbReference type="Gene3D" id="3.60.90.10">
    <property type="entry name" value="S-adenosylmethionine decarboxylase"/>
    <property type="match status" value="1"/>
</dbReference>
<evidence type="ECO:0000256" key="1">
    <source>
        <dbReference type="ARBA" id="ARBA00001928"/>
    </source>
</evidence>
<dbReference type="PANTHER" id="PTHR33866">
    <property type="entry name" value="S-ADENOSYLMETHIONINE DECARBOXYLASE PROENZYME"/>
    <property type="match status" value="1"/>
</dbReference>
<dbReference type="AlphaFoldDB" id="A0A179B408"/>
<keyword evidence="6" id="KW-0620">Polyamine biosynthesis</keyword>
<dbReference type="PANTHER" id="PTHR33866:SF2">
    <property type="entry name" value="S-ADENOSYLMETHIONINE DECARBOXYLASE PROENZYME"/>
    <property type="match status" value="1"/>
</dbReference>
<accession>A0A179B408</accession>
<keyword evidence="2" id="KW-0949">S-adenosyl-L-methionine</keyword>
<keyword evidence="10" id="KW-0670">Pyruvate</keyword>
<gene>
    <name evidence="11" type="ORF">A4H34_00770</name>
</gene>
<dbReference type="InterPro" id="IPR016067">
    <property type="entry name" value="S-AdoMet_deCO2ase_core"/>
</dbReference>
<dbReference type="Proteomes" id="UP000078368">
    <property type="component" value="Unassembled WGS sequence"/>
</dbReference>
<evidence type="ECO:0000256" key="3">
    <source>
        <dbReference type="ARBA" id="ARBA00022793"/>
    </source>
</evidence>
<keyword evidence="4" id="KW-0068">Autocatalytic cleavage</keyword>
<evidence type="ECO:0000256" key="8">
    <source>
        <dbReference type="ARBA" id="ARBA00023239"/>
    </source>
</evidence>
<dbReference type="OrthoDB" id="9793120at2"/>
<proteinExistence type="predicted"/>
<dbReference type="GO" id="GO:0008295">
    <property type="term" value="P:spermidine biosynthetic process"/>
    <property type="evidence" value="ECO:0007669"/>
    <property type="project" value="UniProtKB-KW"/>
</dbReference>
<name>A0A179B408_9ACTO</name>
<dbReference type="STRING" id="1823756.A4H34_00770"/>
<evidence type="ECO:0000256" key="5">
    <source>
        <dbReference type="ARBA" id="ARBA00023066"/>
    </source>
</evidence>
<keyword evidence="5" id="KW-0745">Spermidine biosynthesis</keyword>
<comment type="caution">
    <text evidence="11">The sequence shown here is derived from an EMBL/GenBank/DDBJ whole genome shotgun (WGS) entry which is preliminary data.</text>
</comment>
<evidence type="ECO:0000256" key="10">
    <source>
        <dbReference type="ARBA" id="ARBA00023317"/>
    </source>
</evidence>
<keyword evidence="8" id="KW-0456">Lyase</keyword>
<evidence type="ECO:0000256" key="9">
    <source>
        <dbReference type="ARBA" id="ARBA00023270"/>
    </source>
</evidence>
<reference evidence="11 12" key="1">
    <citation type="submission" date="2016-04" db="EMBL/GenBank/DDBJ databases">
        <title>Peptidophaga gingivicola gen. nov., sp. nov., isolated from human subgingival plaque.</title>
        <authorList>
            <person name="Beall C.J."/>
            <person name="Mokrzan E.M."/>
            <person name="Griffen A.L."/>
            <person name="Leys E.J."/>
        </authorList>
    </citation>
    <scope>NUCLEOTIDE SEQUENCE [LARGE SCALE GENOMIC DNA]</scope>
    <source>
        <strain evidence="11 12">BA112</strain>
    </source>
</reference>
<evidence type="ECO:0000256" key="2">
    <source>
        <dbReference type="ARBA" id="ARBA00022691"/>
    </source>
</evidence>
<dbReference type="GO" id="GO:0004014">
    <property type="term" value="F:adenosylmethionine decarboxylase activity"/>
    <property type="evidence" value="ECO:0007669"/>
    <property type="project" value="InterPro"/>
</dbReference>
<evidence type="ECO:0000313" key="12">
    <source>
        <dbReference type="Proteomes" id="UP000078368"/>
    </source>
</evidence>
<evidence type="ECO:0000313" key="11">
    <source>
        <dbReference type="EMBL" id="OAP85764.1"/>
    </source>
</evidence>
<evidence type="ECO:0008006" key="13">
    <source>
        <dbReference type="Google" id="ProtNLM"/>
    </source>
</evidence>
<keyword evidence="9" id="KW-0704">Schiff base</keyword>
<dbReference type="SUPFAM" id="SSF56276">
    <property type="entry name" value="S-adenosylmethionine decarboxylase"/>
    <property type="match status" value="1"/>
</dbReference>
<organism evidence="11 12">
    <name type="scientific">Peptidiphaga gingivicola</name>
    <dbReference type="NCBI Taxonomy" id="2741497"/>
    <lineage>
        <taxon>Bacteria</taxon>
        <taxon>Bacillati</taxon>
        <taxon>Actinomycetota</taxon>
        <taxon>Actinomycetes</taxon>
        <taxon>Actinomycetales</taxon>
        <taxon>Actinomycetaceae</taxon>
        <taxon>Peptidiphaga</taxon>
    </lineage>
</organism>
<evidence type="ECO:0000256" key="6">
    <source>
        <dbReference type="ARBA" id="ARBA00023115"/>
    </source>
</evidence>
<evidence type="ECO:0000256" key="7">
    <source>
        <dbReference type="ARBA" id="ARBA00023145"/>
    </source>
</evidence>